<evidence type="ECO:0000313" key="3">
    <source>
        <dbReference type="EMBL" id="RJX71150.1"/>
    </source>
</evidence>
<proteinExistence type="predicted"/>
<dbReference type="Proteomes" id="UP000284322">
    <property type="component" value="Unassembled WGS sequence"/>
</dbReference>
<dbReference type="PANTHER" id="PTHR34406">
    <property type="entry name" value="PROTEIN YCEI"/>
    <property type="match status" value="1"/>
</dbReference>
<reference evidence="3 4" key="1">
    <citation type="submission" date="2018-09" db="EMBL/GenBank/DDBJ databases">
        <title>Altererythrobacter sp.Ery1 and Ery12, the genome sequencing of novel strains in genus Alterythrobacter.</title>
        <authorList>
            <person name="Cheng H."/>
            <person name="Wu Y.-H."/>
            <person name="Fang C."/>
            <person name="Xu X.-W."/>
        </authorList>
    </citation>
    <scope>NUCLEOTIDE SEQUENCE [LARGE SCALE GENOMIC DNA]</scope>
    <source>
        <strain evidence="3 4">Ery12</strain>
    </source>
</reference>
<protein>
    <submittedName>
        <fullName evidence="3">Polyisoprenoid-binding protein</fullName>
    </submittedName>
</protein>
<feature type="chain" id="PRO_5019486076" evidence="1">
    <location>
        <begin position="21"/>
        <end position="212"/>
    </location>
</feature>
<name>A0A419R648_9SPHN</name>
<dbReference type="RefSeq" id="WP_120105983.1">
    <property type="nucleotide sequence ID" value="NZ_RAHJ01000003.1"/>
</dbReference>
<feature type="signal peptide" evidence="1">
    <location>
        <begin position="1"/>
        <end position="20"/>
    </location>
</feature>
<keyword evidence="1" id="KW-0732">Signal</keyword>
<dbReference type="InterPro" id="IPR007372">
    <property type="entry name" value="Lipid/polyisoprenoid-bd_YceI"/>
</dbReference>
<accession>A0A419R648</accession>
<dbReference type="EMBL" id="RAHJ01000003">
    <property type="protein sequence ID" value="RJX71150.1"/>
    <property type="molecule type" value="Genomic_DNA"/>
</dbReference>
<comment type="caution">
    <text evidence="3">The sequence shown here is derived from an EMBL/GenBank/DDBJ whole genome shotgun (WGS) entry which is preliminary data.</text>
</comment>
<sequence length="212" mass="22504">MKKKFVFVAALALAGVSAGAIGQTADTIVHDPAAVRAGTYVLDPSHGKITWSVSHMGFSSYVGQFTDVSATLKLDPKTPSASTLNATVETDSVGTLNQALDHHLKTADFLDTATFPTAKFTASRIRMVDADSAEIDGNLTLRGVTKPITILADFNQAGVNPVDGKYSVGFDGHARIKRSEFGVSYGLPMLGDDVTLHFEAEFKLQQQNASGK</sequence>
<dbReference type="OrthoDB" id="9811006at2"/>
<evidence type="ECO:0000259" key="2">
    <source>
        <dbReference type="SMART" id="SM00867"/>
    </source>
</evidence>
<feature type="domain" description="Lipid/polyisoprenoid-binding YceI-like" evidence="2">
    <location>
        <begin position="39"/>
        <end position="203"/>
    </location>
</feature>
<organism evidence="3 4">
    <name type="scientific">Tsuneonella suprasediminis</name>
    <dbReference type="NCBI Taxonomy" id="2306996"/>
    <lineage>
        <taxon>Bacteria</taxon>
        <taxon>Pseudomonadati</taxon>
        <taxon>Pseudomonadota</taxon>
        <taxon>Alphaproteobacteria</taxon>
        <taxon>Sphingomonadales</taxon>
        <taxon>Erythrobacteraceae</taxon>
        <taxon>Tsuneonella</taxon>
    </lineage>
</organism>
<keyword evidence="4" id="KW-1185">Reference proteome</keyword>
<dbReference type="SUPFAM" id="SSF101874">
    <property type="entry name" value="YceI-like"/>
    <property type="match status" value="1"/>
</dbReference>
<dbReference type="SMART" id="SM00867">
    <property type="entry name" value="YceI"/>
    <property type="match status" value="1"/>
</dbReference>
<dbReference type="PANTHER" id="PTHR34406:SF1">
    <property type="entry name" value="PROTEIN YCEI"/>
    <property type="match status" value="1"/>
</dbReference>
<dbReference type="Gene3D" id="2.40.128.110">
    <property type="entry name" value="Lipid/polyisoprenoid-binding, YceI-like"/>
    <property type="match status" value="1"/>
</dbReference>
<evidence type="ECO:0000313" key="4">
    <source>
        <dbReference type="Proteomes" id="UP000284322"/>
    </source>
</evidence>
<evidence type="ECO:0000256" key="1">
    <source>
        <dbReference type="SAM" id="SignalP"/>
    </source>
</evidence>
<dbReference type="InterPro" id="IPR036761">
    <property type="entry name" value="TTHA0802/YceI-like_sf"/>
</dbReference>
<dbReference type="Pfam" id="PF04264">
    <property type="entry name" value="YceI"/>
    <property type="match status" value="1"/>
</dbReference>
<dbReference type="AlphaFoldDB" id="A0A419R648"/>
<gene>
    <name evidence="3" type="ORF">D6858_00460</name>
</gene>